<proteinExistence type="inferred from homology"/>
<dbReference type="Proteomes" id="UP001162834">
    <property type="component" value="Chromosome"/>
</dbReference>
<feature type="transmembrane region" description="Helical" evidence="7">
    <location>
        <begin position="142"/>
        <end position="161"/>
    </location>
</feature>
<feature type="transmembrane region" description="Helical" evidence="7">
    <location>
        <begin position="173"/>
        <end position="194"/>
    </location>
</feature>
<feature type="transmembrane region" description="Helical" evidence="7">
    <location>
        <begin position="26"/>
        <end position="48"/>
    </location>
</feature>
<dbReference type="PANTHER" id="PTHR12677">
    <property type="entry name" value="GOLGI APPARATUS MEMBRANE PROTEIN TVP38-RELATED"/>
    <property type="match status" value="1"/>
</dbReference>
<keyword evidence="3 7" id="KW-1003">Cell membrane</keyword>
<gene>
    <name evidence="10" type="ORF">DSM104329_00472</name>
</gene>
<evidence type="ECO:0000256" key="2">
    <source>
        <dbReference type="ARBA" id="ARBA00008640"/>
    </source>
</evidence>
<feature type="transmembrane region" description="Helical" evidence="7">
    <location>
        <begin position="101"/>
        <end position="121"/>
    </location>
</feature>
<reference evidence="10" key="1">
    <citation type="journal article" date="2022" name="Int. J. Syst. Evol. Microbiol.">
        <title>Pseudomonas aegrilactucae sp. nov. and Pseudomonas morbosilactucae sp. nov., pathogens causing bacterial rot of lettuce in Japan.</title>
        <authorList>
            <person name="Sawada H."/>
            <person name="Fujikawa T."/>
            <person name="Satou M."/>
        </authorList>
    </citation>
    <scope>NUCLEOTIDE SEQUENCE</scope>
    <source>
        <strain evidence="10">0166_1</strain>
    </source>
</reference>
<keyword evidence="4 7" id="KW-0812">Transmembrane</keyword>
<evidence type="ECO:0000313" key="11">
    <source>
        <dbReference type="Proteomes" id="UP001162834"/>
    </source>
</evidence>
<dbReference type="EMBL" id="CP087164">
    <property type="protein sequence ID" value="UGS34101.1"/>
    <property type="molecule type" value="Genomic_DNA"/>
</dbReference>
<dbReference type="InterPro" id="IPR032816">
    <property type="entry name" value="VTT_dom"/>
</dbReference>
<organism evidence="10 11">
    <name type="scientific">Capillimicrobium parvum</name>
    <dbReference type="NCBI Taxonomy" id="2884022"/>
    <lineage>
        <taxon>Bacteria</taxon>
        <taxon>Bacillati</taxon>
        <taxon>Actinomycetota</taxon>
        <taxon>Thermoleophilia</taxon>
        <taxon>Solirubrobacterales</taxon>
        <taxon>Capillimicrobiaceae</taxon>
        <taxon>Capillimicrobium</taxon>
    </lineage>
</organism>
<feature type="region of interest" description="Disordered" evidence="8">
    <location>
        <begin position="1"/>
        <end position="21"/>
    </location>
</feature>
<dbReference type="AlphaFoldDB" id="A0A9E6XUN9"/>
<accession>A0A9E6XUN9</accession>
<comment type="similarity">
    <text evidence="2 7">Belongs to the TVP38/TMEM64 family.</text>
</comment>
<evidence type="ECO:0000259" key="9">
    <source>
        <dbReference type="Pfam" id="PF09335"/>
    </source>
</evidence>
<feature type="domain" description="VTT" evidence="9">
    <location>
        <begin position="80"/>
        <end position="195"/>
    </location>
</feature>
<evidence type="ECO:0000256" key="4">
    <source>
        <dbReference type="ARBA" id="ARBA00022692"/>
    </source>
</evidence>
<protein>
    <recommendedName>
        <fullName evidence="7">TVP38/TMEM64 family membrane protein</fullName>
    </recommendedName>
</protein>
<dbReference type="Pfam" id="PF09335">
    <property type="entry name" value="VTT_dom"/>
    <property type="match status" value="1"/>
</dbReference>
<evidence type="ECO:0000256" key="3">
    <source>
        <dbReference type="ARBA" id="ARBA00022475"/>
    </source>
</evidence>
<dbReference type="KEGG" id="sbae:DSM104329_00472"/>
<evidence type="ECO:0000256" key="7">
    <source>
        <dbReference type="RuleBase" id="RU366058"/>
    </source>
</evidence>
<dbReference type="InterPro" id="IPR015414">
    <property type="entry name" value="TMEM64"/>
</dbReference>
<evidence type="ECO:0000256" key="5">
    <source>
        <dbReference type="ARBA" id="ARBA00022989"/>
    </source>
</evidence>
<evidence type="ECO:0000256" key="6">
    <source>
        <dbReference type="ARBA" id="ARBA00023136"/>
    </source>
</evidence>
<evidence type="ECO:0000256" key="1">
    <source>
        <dbReference type="ARBA" id="ARBA00004651"/>
    </source>
</evidence>
<dbReference type="GO" id="GO:0005886">
    <property type="term" value="C:plasma membrane"/>
    <property type="evidence" value="ECO:0007669"/>
    <property type="project" value="UniProtKB-SubCell"/>
</dbReference>
<comment type="subcellular location">
    <subcellularLocation>
        <location evidence="1 7">Cell membrane</location>
        <topology evidence="1 7">Multi-pass membrane protein</topology>
    </subcellularLocation>
</comment>
<evidence type="ECO:0000313" key="10">
    <source>
        <dbReference type="EMBL" id="UGS34101.1"/>
    </source>
</evidence>
<name>A0A9E6XUN9_9ACTN</name>
<keyword evidence="11" id="KW-1185">Reference proteome</keyword>
<keyword evidence="6 7" id="KW-0472">Membrane</keyword>
<evidence type="ECO:0000256" key="8">
    <source>
        <dbReference type="SAM" id="MobiDB-lite"/>
    </source>
</evidence>
<feature type="transmembrane region" description="Helical" evidence="7">
    <location>
        <begin position="60"/>
        <end position="81"/>
    </location>
</feature>
<keyword evidence="5 7" id="KW-1133">Transmembrane helix</keyword>
<feature type="transmembrane region" description="Helical" evidence="7">
    <location>
        <begin position="206"/>
        <end position="226"/>
    </location>
</feature>
<dbReference type="PANTHER" id="PTHR12677:SF59">
    <property type="entry name" value="GOLGI APPARATUS MEMBRANE PROTEIN TVP38-RELATED"/>
    <property type="match status" value="1"/>
</dbReference>
<sequence>MTDPVVTDPPPPEARGPRRHKLHPGIRLGGLAVAMVTAFVIVAVSGSLSADRVRDWIDGFGAAGPIVFIVVSTVLSCAFFPGPLLAGASGLLFGTALGTPVAIVAATLSAMAACSLSRWVAGDAVQKIGGRRVKAMAGFVERRGFLSVLYIRLLPGVPYTLFNYAAGLTRVSLVAFTLATAIGGAPRTFAYVALGGSFGDFGRPETIVAVALLVAMAIGGIVVVRFTRFGPGRGSSSPDGRSAGLP</sequence>